<dbReference type="PaxDb" id="39947-A0A0P0VV02"/>
<feature type="compositionally biased region" description="Polar residues" evidence="1">
    <location>
        <begin position="44"/>
        <end position="54"/>
    </location>
</feature>
<reference evidence="3" key="1">
    <citation type="journal article" date="2005" name="Nature">
        <title>The map-based sequence of the rice genome.</title>
        <authorList>
            <consortium name="International rice genome sequencing project (IRGSP)"/>
            <person name="Matsumoto T."/>
            <person name="Wu J."/>
            <person name="Kanamori H."/>
            <person name="Katayose Y."/>
            <person name="Fujisawa M."/>
            <person name="Namiki N."/>
            <person name="Mizuno H."/>
            <person name="Yamamoto K."/>
            <person name="Antonio B.A."/>
            <person name="Baba T."/>
            <person name="Sakata K."/>
            <person name="Nagamura Y."/>
            <person name="Aoki H."/>
            <person name="Arikawa K."/>
            <person name="Arita K."/>
            <person name="Bito T."/>
            <person name="Chiden Y."/>
            <person name="Fujitsuka N."/>
            <person name="Fukunaka R."/>
            <person name="Hamada M."/>
            <person name="Harada C."/>
            <person name="Hayashi A."/>
            <person name="Hijishita S."/>
            <person name="Honda M."/>
            <person name="Hosokawa S."/>
            <person name="Ichikawa Y."/>
            <person name="Idonuma A."/>
            <person name="Iijima M."/>
            <person name="Ikeda M."/>
            <person name="Ikeno M."/>
            <person name="Ito K."/>
            <person name="Ito S."/>
            <person name="Ito T."/>
            <person name="Ito Y."/>
            <person name="Ito Y."/>
            <person name="Iwabuchi A."/>
            <person name="Kamiya K."/>
            <person name="Karasawa W."/>
            <person name="Kurita K."/>
            <person name="Katagiri S."/>
            <person name="Kikuta A."/>
            <person name="Kobayashi H."/>
            <person name="Kobayashi N."/>
            <person name="Machita K."/>
            <person name="Maehara T."/>
            <person name="Masukawa M."/>
            <person name="Mizubayashi T."/>
            <person name="Mukai Y."/>
            <person name="Nagasaki H."/>
            <person name="Nagata Y."/>
            <person name="Naito S."/>
            <person name="Nakashima M."/>
            <person name="Nakama Y."/>
            <person name="Nakamichi Y."/>
            <person name="Nakamura M."/>
            <person name="Meguro A."/>
            <person name="Negishi M."/>
            <person name="Ohta I."/>
            <person name="Ohta T."/>
            <person name="Okamoto M."/>
            <person name="Ono N."/>
            <person name="Saji S."/>
            <person name="Sakaguchi M."/>
            <person name="Sakai K."/>
            <person name="Shibata M."/>
            <person name="Shimokawa T."/>
            <person name="Song J."/>
            <person name="Takazaki Y."/>
            <person name="Terasawa K."/>
            <person name="Tsugane M."/>
            <person name="Tsuji K."/>
            <person name="Ueda S."/>
            <person name="Waki K."/>
            <person name="Yamagata H."/>
            <person name="Yamamoto M."/>
            <person name="Yamamoto S."/>
            <person name="Yamane H."/>
            <person name="Yoshiki S."/>
            <person name="Yoshihara R."/>
            <person name="Yukawa K."/>
            <person name="Zhong H."/>
            <person name="Yano M."/>
            <person name="Yuan Q."/>
            <person name="Ouyang S."/>
            <person name="Liu J."/>
            <person name="Jones K.M."/>
            <person name="Gansberger K."/>
            <person name="Moffat K."/>
            <person name="Hill J."/>
            <person name="Bera J."/>
            <person name="Fadrosh D."/>
            <person name="Jin S."/>
            <person name="Johri S."/>
            <person name="Kim M."/>
            <person name="Overton L."/>
            <person name="Reardon M."/>
            <person name="Tsitrin T."/>
            <person name="Vuong H."/>
            <person name="Weaver B."/>
            <person name="Ciecko A."/>
            <person name="Tallon L."/>
            <person name="Jackson J."/>
            <person name="Pai G."/>
            <person name="Aken S.V."/>
            <person name="Utterback T."/>
            <person name="Reidmuller S."/>
            <person name="Feldblyum T."/>
            <person name="Hsiao J."/>
            <person name="Zismann V."/>
            <person name="Iobst S."/>
            <person name="de Vazeille A.R."/>
            <person name="Buell C.R."/>
            <person name="Ying K."/>
            <person name="Li Y."/>
            <person name="Lu T."/>
            <person name="Huang Y."/>
            <person name="Zhao Q."/>
            <person name="Feng Q."/>
            <person name="Zhang L."/>
            <person name="Zhu J."/>
            <person name="Weng Q."/>
            <person name="Mu J."/>
            <person name="Lu Y."/>
            <person name="Fan D."/>
            <person name="Liu Y."/>
            <person name="Guan J."/>
            <person name="Zhang Y."/>
            <person name="Yu S."/>
            <person name="Liu X."/>
            <person name="Zhang Y."/>
            <person name="Hong G."/>
            <person name="Han B."/>
            <person name="Choisne N."/>
            <person name="Demange N."/>
            <person name="Orjeda G."/>
            <person name="Samain S."/>
            <person name="Cattolico L."/>
            <person name="Pelletier E."/>
            <person name="Couloux A."/>
            <person name="Segurens B."/>
            <person name="Wincker P."/>
            <person name="D'Hont A."/>
            <person name="Scarpelli C."/>
            <person name="Weissenbach J."/>
            <person name="Salanoubat M."/>
            <person name="Quetier F."/>
            <person name="Yu Y."/>
            <person name="Kim H.R."/>
            <person name="Rambo T."/>
            <person name="Currie J."/>
            <person name="Collura K."/>
            <person name="Luo M."/>
            <person name="Yang T."/>
            <person name="Ammiraju J.S.S."/>
            <person name="Engler F."/>
            <person name="Soderlund C."/>
            <person name="Wing R.A."/>
            <person name="Palmer L.E."/>
            <person name="de la Bastide M."/>
            <person name="Spiegel L."/>
            <person name="Nascimento L."/>
            <person name="Zutavern T."/>
            <person name="O'Shaughnessy A."/>
            <person name="Dike S."/>
            <person name="Dedhia N."/>
            <person name="Preston R."/>
            <person name="Balija V."/>
            <person name="McCombie W.R."/>
            <person name="Chow T."/>
            <person name="Chen H."/>
            <person name="Chung M."/>
            <person name="Chen C."/>
            <person name="Shaw J."/>
            <person name="Wu H."/>
            <person name="Hsiao K."/>
            <person name="Chao Y."/>
            <person name="Chu M."/>
            <person name="Cheng C."/>
            <person name="Hour A."/>
            <person name="Lee P."/>
            <person name="Lin S."/>
            <person name="Lin Y."/>
            <person name="Liou J."/>
            <person name="Liu S."/>
            <person name="Hsing Y."/>
            <person name="Raghuvanshi S."/>
            <person name="Mohanty A."/>
            <person name="Bharti A.K."/>
            <person name="Gaur A."/>
            <person name="Gupta V."/>
            <person name="Kumar D."/>
            <person name="Ravi V."/>
            <person name="Vij S."/>
            <person name="Kapur A."/>
            <person name="Khurana P."/>
            <person name="Khurana P."/>
            <person name="Khurana J.P."/>
            <person name="Tyagi A.K."/>
            <person name="Gaikwad K."/>
            <person name="Singh A."/>
            <person name="Dalal V."/>
            <person name="Srivastava S."/>
            <person name="Dixit A."/>
            <person name="Pal A.K."/>
            <person name="Ghazi I.A."/>
            <person name="Yadav M."/>
            <person name="Pandit A."/>
            <person name="Bhargava A."/>
            <person name="Sureshbabu K."/>
            <person name="Batra K."/>
            <person name="Sharma T.R."/>
            <person name="Mohapatra T."/>
            <person name="Singh N.K."/>
            <person name="Messing J."/>
            <person name="Nelson A.B."/>
            <person name="Fuks G."/>
            <person name="Kavchok S."/>
            <person name="Keizer G."/>
            <person name="Linton E."/>
            <person name="Llaca V."/>
            <person name="Song R."/>
            <person name="Tanyolac B."/>
            <person name="Young S."/>
            <person name="Ho-Il K."/>
            <person name="Hahn J.H."/>
            <person name="Sangsakoo G."/>
            <person name="Vanavichit A."/>
            <person name="de Mattos Luiz.A.T."/>
            <person name="Zimmer P.D."/>
            <person name="Malone G."/>
            <person name="Dellagostin O."/>
            <person name="de Oliveira A.C."/>
            <person name="Bevan M."/>
            <person name="Bancroft I."/>
            <person name="Minx P."/>
            <person name="Cordum H."/>
            <person name="Wilson R."/>
            <person name="Cheng Z."/>
            <person name="Jin W."/>
            <person name="Jiang J."/>
            <person name="Leong S.A."/>
            <person name="Iwama H."/>
            <person name="Gojobori T."/>
            <person name="Itoh T."/>
            <person name="Niimura Y."/>
            <person name="Fujii Y."/>
            <person name="Habara T."/>
            <person name="Sakai H."/>
            <person name="Sato Y."/>
            <person name="Wilson G."/>
            <person name="Kumar K."/>
            <person name="McCouch S."/>
            <person name="Juretic N."/>
            <person name="Hoen D."/>
            <person name="Wright S."/>
            <person name="Bruskiewich R."/>
            <person name="Bureau T."/>
            <person name="Miyao A."/>
            <person name="Hirochika H."/>
            <person name="Nishikawa T."/>
            <person name="Kadowaki K."/>
            <person name="Sugiura M."/>
            <person name="Burr B."/>
            <person name="Sasaki T."/>
        </authorList>
    </citation>
    <scope>NUCLEOTIDE SEQUENCE [LARGE SCALE GENOMIC DNA]</scope>
    <source>
        <strain evidence="3">cv. Nipponbare</strain>
    </source>
</reference>
<dbReference type="InParanoid" id="A0A0P0VV02"/>
<reference evidence="2 3" key="3">
    <citation type="journal article" date="2013" name="Rice">
        <title>Improvement of the Oryza sativa Nipponbare reference genome using next generation sequence and optical map data.</title>
        <authorList>
            <person name="Kawahara Y."/>
            <person name="de la Bastide M."/>
            <person name="Hamilton J.P."/>
            <person name="Kanamori H."/>
            <person name="McCombie W.R."/>
            <person name="Ouyang S."/>
            <person name="Schwartz D.C."/>
            <person name="Tanaka T."/>
            <person name="Wu J."/>
            <person name="Zhou S."/>
            <person name="Childs K.L."/>
            <person name="Davidson R.M."/>
            <person name="Lin H."/>
            <person name="Quesada-Ocampo L."/>
            <person name="Vaillancourt B."/>
            <person name="Sakai H."/>
            <person name="Lee S.S."/>
            <person name="Kim J."/>
            <person name="Numa H."/>
            <person name="Itoh T."/>
            <person name="Buell C.R."/>
            <person name="Matsumoto T."/>
        </authorList>
    </citation>
    <scope>NUCLEOTIDE SEQUENCE [LARGE SCALE GENOMIC DNA]</scope>
    <source>
        <strain evidence="3">cv. Nipponbare</strain>
    </source>
</reference>
<dbReference type="AlphaFoldDB" id="A0A0P0VV02"/>
<dbReference type="EMBL" id="AP014959">
    <property type="protein sequence ID" value="BAS83072.1"/>
    <property type="molecule type" value="Genomic_DNA"/>
</dbReference>
<feature type="compositionally biased region" description="Basic residues" evidence="1">
    <location>
        <begin position="1"/>
        <end position="11"/>
    </location>
</feature>
<protein>
    <submittedName>
        <fullName evidence="2">Os03g0227450 protein</fullName>
    </submittedName>
</protein>
<proteinExistence type="predicted"/>
<feature type="region of interest" description="Disordered" evidence="1">
    <location>
        <begin position="1"/>
        <end position="65"/>
    </location>
</feature>
<dbReference type="Proteomes" id="UP000059680">
    <property type="component" value="Chromosome 3"/>
</dbReference>
<evidence type="ECO:0000313" key="3">
    <source>
        <dbReference type="Proteomes" id="UP000059680"/>
    </source>
</evidence>
<sequence length="136" mass="14978">MRRHKRSMRRRHGEELEHGSRRPPLVATADLRTRRRHHVARAYISSSPPSTSRAPGSRRRHLPPRRAWISSSLPYTSRVPGYLVVIASRPPGSSSLLPPASCGRIPVAVAPRLTCAGVLASERASKELEDGPMGLP</sequence>
<keyword evidence="3" id="KW-1185">Reference proteome</keyword>
<organism evidence="2 3">
    <name type="scientific">Oryza sativa subsp. japonica</name>
    <name type="common">Rice</name>
    <dbReference type="NCBI Taxonomy" id="39947"/>
    <lineage>
        <taxon>Eukaryota</taxon>
        <taxon>Viridiplantae</taxon>
        <taxon>Streptophyta</taxon>
        <taxon>Embryophyta</taxon>
        <taxon>Tracheophyta</taxon>
        <taxon>Spermatophyta</taxon>
        <taxon>Magnoliopsida</taxon>
        <taxon>Liliopsida</taxon>
        <taxon>Poales</taxon>
        <taxon>Poaceae</taxon>
        <taxon>BOP clade</taxon>
        <taxon>Oryzoideae</taxon>
        <taxon>Oryzeae</taxon>
        <taxon>Oryzinae</taxon>
        <taxon>Oryza</taxon>
        <taxon>Oryza sativa</taxon>
    </lineage>
</organism>
<gene>
    <name evidence="2" type="ordered locus">Os03g0227450</name>
    <name evidence="2" type="ORF">OSNPB_030227450</name>
</gene>
<name>A0A0P0VV02_ORYSJ</name>
<evidence type="ECO:0000313" key="2">
    <source>
        <dbReference type="EMBL" id="BAS83072.1"/>
    </source>
</evidence>
<evidence type="ECO:0000256" key="1">
    <source>
        <dbReference type="SAM" id="MobiDB-lite"/>
    </source>
</evidence>
<reference evidence="2 3" key="2">
    <citation type="journal article" date="2013" name="Plant Cell Physiol.">
        <title>Rice Annotation Project Database (RAP-DB): an integrative and interactive database for rice genomics.</title>
        <authorList>
            <person name="Sakai H."/>
            <person name="Lee S.S."/>
            <person name="Tanaka T."/>
            <person name="Numa H."/>
            <person name="Kim J."/>
            <person name="Kawahara Y."/>
            <person name="Wakimoto H."/>
            <person name="Yang C.C."/>
            <person name="Iwamoto M."/>
            <person name="Abe T."/>
            <person name="Yamada Y."/>
            <person name="Muto A."/>
            <person name="Inokuchi H."/>
            <person name="Ikemura T."/>
            <person name="Matsumoto T."/>
            <person name="Sasaki T."/>
            <person name="Itoh T."/>
        </authorList>
    </citation>
    <scope>NUCLEOTIDE SEQUENCE [LARGE SCALE GENOMIC DNA]</scope>
    <source>
        <strain evidence="3">cv. Nipponbare</strain>
    </source>
</reference>
<accession>A0A0P0VV02</accession>